<dbReference type="EMBL" id="JANKHO010000023">
    <property type="protein sequence ID" value="KAJ3517327.1"/>
    <property type="molecule type" value="Genomic_DNA"/>
</dbReference>
<proteinExistence type="predicted"/>
<evidence type="ECO:0000256" key="1">
    <source>
        <dbReference type="SAM" id="MobiDB-lite"/>
    </source>
</evidence>
<protein>
    <submittedName>
        <fullName evidence="2">Uncharacterized protein</fullName>
    </submittedName>
</protein>
<keyword evidence="3" id="KW-1185">Reference proteome</keyword>
<evidence type="ECO:0000313" key="2">
    <source>
        <dbReference type="EMBL" id="KAJ3517327.1"/>
    </source>
</evidence>
<dbReference type="Gene3D" id="2.130.10.80">
    <property type="entry name" value="Galactose oxidase/kelch, beta-propeller"/>
    <property type="match status" value="1"/>
</dbReference>
<sequence length="370" mass="41283">MRSCVKRKNVMVSNDQAIIYDVEKNTEAILPDILNGVHITIPFDETVILLPLSPPSFTPELSLQDIALPQDSRITITSEGITRGWQVEQRTMPEMILMSNRQVLIMNDGDGATAYVPRLGIIRPLTTLATSAYLNVGLPKTDIARDYHSVASLTPLGNTLIASSNPVSEPINGTEFHTEDAAGPRRPTPIVSLSPRTAEIAMRYAKSNISNYLQVERPFEISMRANIGLAPGPSVRDDNFSAKARQFQKRRKRLGQDKHRSKDTAHERRPRVTEPPFYEMDLDIGQISPFPSSIPEEAIASTSDGRVRSLPATPTFRGLAQDSHYCPPEHSLDVVKGHETSDEPLTEREMKWNQLLTEAVRRARAFPRDI</sequence>
<comment type="caution">
    <text evidence="2">The sequence shown here is derived from an EMBL/GenBank/DDBJ whole genome shotgun (WGS) entry which is preliminary data.</text>
</comment>
<dbReference type="Proteomes" id="UP001148786">
    <property type="component" value="Unassembled WGS sequence"/>
</dbReference>
<dbReference type="InterPro" id="IPR037293">
    <property type="entry name" value="Gal_Oxidase_central_sf"/>
</dbReference>
<name>A0A9W8N1N3_9AGAR</name>
<feature type="region of interest" description="Disordered" evidence="1">
    <location>
        <begin position="245"/>
        <end position="272"/>
    </location>
</feature>
<dbReference type="OrthoDB" id="10386712at2759"/>
<feature type="compositionally biased region" description="Basic and acidic residues" evidence="1">
    <location>
        <begin position="254"/>
        <end position="272"/>
    </location>
</feature>
<accession>A0A9W8N1N3</accession>
<evidence type="ECO:0000313" key="3">
    <source>
        <dbReference type="Proteomes" id="UP001148786"/>
    </source>
</evidence>
<gene>
    <name evidence="2" type="ORF">NLJ89_g580</name>
</gene>
<reference evidence="2" key="1">
    <citation type="submission" date="2022-07" db="EMBL/GenBank/DDBJ databases">
        <title>Genome Sequence of Agrocybe chaxingu.</title>
        <authorList>
            <person name="Buettner E."/>
        </authorList>
    </citation>
    <scope>NUCLEOTIDE SEQUENCE</scope>
    <source>
        <strain evidence="2">MP-N11</strain>
    </source>
</reference>
<dbReference type="AlphaFoldDB" id="A0A9W8N1N3"/>
<organism evidence="2 3">
    <name type="scientific">Agrocybe chaxingu</name>
    <dbReference type="NCBI Taxonomy" id="84603"/>
    <lineage>
        <taxon>Eukaryota</taxon>
        <taxon>Fungi</taxon>
        <taxon>Dikarya</taxon>
        <taxon>Basidiomycota</taxon>
        <taxon>Agaricomycotina</taxon>
        <taxon>Agaricomycetes</taxon>
        <taxon>Agaricomycetidae</taxon>
        <taxon>Agaricales</taxon>
        <taxon>Agaricineae</taxon>
        <taxon>Strophariaceae</taxon>
        <taxon>Agrocybe</taxon>
    </lineage>
</organism>